<organism evidence="1 2">
    <name type="scientific">candidate division WWE3 bacterium</name>
    <dbReference type="NCBI Taxonomy" id="2053526"/>
    <lineage>
        <taxon>Bacteria</taxon>
        <taxon>Katanobacteria</taxon>
    </lineage>
</organism>
<reference evidence="1 2" key="1">
    <citation type="journal article" date="2018" name="Nat. Biotechnol.">
        <title>A standardized bacterial taxonomy based on genome phylogeny substantially revises the tree of life.</title>
        <authorList>
            <person name="Parks D.H."/>
            <person name="Chuvochina M."/>
            <person name="Waite D.W."/>
            <person name="Rinke C."/>
            <person name="Skarshewski A."/>
            <person name="Chaumeil P.A."/>
            <person name="Hugenholtz P."/>
        </authorList>
    </citation>
    <scope>NUCLEOTIDE SEQUENCE [LARGE SCALE GENOMIC DNA]</scope>
    <source>
        <strain evidence="1">UBA12021</strain>
    </source>
</reference>
<protein>
    <submittedName>
        <fullName evidence="1">Uncharacterized protein</fullName>
    </submittedName>
</protein>
<dbReference type="Proteomes" id="UP000262056">
    <property type="component" value="Unassembled WGS sequence"/>
</dbReference>
<accession>A0A656PN44</accession>
<name>A0A656PN44_UNCKA</name>
<dbReference type="AlphaFoldDB" id="A0A656PN44"/>
<comment type="caution">
    <text evidence="1">The sequence shown here is derived from an EMBL/GenBank/DDBJ whole genome shotgun (WGS) entry which is preliminary data.</text>
</comment>
<gene>
    <name evidence="1" type="ORF">DIU24_03115</name>
</gene>
<dbReference type="EMBL" id="DQFB01000004">
    <property type="protein sequence ID" value="HCQ40674.1"/>
    <property type="molecule type" value="Genomic_DNA"/>
</dbReference>
<sequence>MATPITHIVLTEKVFNNLFNNFNKKDFIIGTSFPDIRYLGTIGREKTHINVNNLVDLRDNNPFFAGMKFHTLVDKIREDFLLSRNIYSKCPESKYITKSIKFVEDKILYDKVTNWISYQNYFDNLLQEELESGAGKEAVSQWHGVLKKYFAKKPNEESIRTFVAEINLPENVATEIQNNVNVIENIPEINMYVEDLYNTFEELLKK</sequence>
<proteinExistence type="predicted"/>
<evidence type="ECO:0000313" key="1">
    <source>
        <dbReference type="EMBL" id="HCQ40674.1"/>
    </source>
</evidence>
<evidence type="ECO:0000313" key="2">
    <source>
        <dbReference type="Proteomes" id="UP000262056"/>
    </source>
</evidence>